<reference evidence="1" key="1">
    <citation type="submission" date="2020-10" db="EMBL/GenBank/DDBJ databases">
        <authorList>
            <person name="Gilroy R."/>
        </authorList>
    </citation>
    <scope>NUCLEOTIDE SEQUENCE</scope>
    <source>
        <strain evidence="1">CHK195-26880</strain>
    </source>
</reference>
<dbReference type="EMBL" id="DVKQ01000041">
    <property type="protein sequence ID" value="HIT37459.1"/>
    <property type="molecule type" value="Genomic_DNA"/>
</dbReference>
<name>A0A9D1GC51_9FIRM</name>
<accession>A0A9D1GC51</accession>
<dbReference type="AlphaFoldDB" id="A0A9D1GC51"/>
<proteinExistence type="predicted"/>
<comment type="caution">
    <text evidence="1">The sequence shown here is derived from an EMBL/GenBank/DDBJ whole genome shotgun (WGS) entry which is preliminary data.</text>
</comment>
<gene>
    <name evidence="1" type="ORF">IAB59_03140</name>
</gene>
<sequence length="616" mass="73299">MRDNEFKKFQQNILKIINNKTIEKLILNKKVDGSLKDILKSLNKEQFNILKSIYFDNDTKNKSLNKQIDMLDKKIKATFVKILEFDDPSINESLDSIMSFEDNIVIDSVLLLGGFVYAYKDDNKIKYILPFDLDIIYLDNLRESITITEDDLEDDNNKLMALFLNFGLVPKDLFKELNPTSGFSIKKINNREYFWYDSVPYDNSYEEFLDDINYVKRTFESYNSYTFILSTLFTDILGLLDNVDIDSFYPFAITTLLAREKGVNEIINEFVSKYNLNKDKEEELSIIIGEHYDYIRFWEKGGMNNREEFALKLLIVKKPKDKTLLSYLKCLNEDISNYLLKDLNFKTMEKIKDLSLRYLKLDLENEEYDIEYLKNILNHENMEYDYDPSITEFICCKYCFLYKEKNKYKVLIPNDVKEMIMDYVYKYPKDETLTDDDYVNLYVLYNGVIERQKLKEMLKDNHNLDYTLKEMDDTIEQVGLKIVGDSYYIPFLQEDLAEAKVIPYKKLLNKYKVLSNDDLKYFTIIDTLSLKIDTLLDKLKIKDYLLKELEASIIILISINEPYIPFLRYFFKSNKIKIKESLFKELLSIIDIYKDDIPVWIYNGYSMREFSKLKQL</sequence>
<dbReference type="Proteomes" id="UP000886833">
    <property type="component" value="Unassembled WGS sequence"/>
</dbReference>
<evidence type="ECO:0000313" key="1">
    <source>
        <dbReference type="EMBL" id="HIT37459.1"/>
    </source>
</evidence>
<protein>
    <submittedName>
        <fullName evidence="1">Uncharacterized protein</fullName>
    </submittedName>
</protein>
<organism evidence="1 2">
    <name type="scientific">Candidatus Onthousia faecipullorum</name>
    <dbReference type="NCBI Taxonomy" id="2840887"/>
    <lineage>
        <taxon>Bacteria</taxon>
        <taxon>Bacillati</taxon>
        <taxon>Bacillota</taxon>
        <taxon>Bacilli</taxon>
        <taxon>Candidatus Onthousia</taxon>
    </lineage>
</organism>
<reference evidence="1" key="2">
    <citation type="journal article" date="2021" name="PeerJ">
        <title>Extensive microbial diversity within the chicken gut microbiome revealed by metagenomics and culture.</title>
        <authorList>
            <person name="Gilroy R."/>
            <person name="Ravi A."/>
            <person name="Getino M."/>
            <person name="Pursley I."/>
            <person name="Horton D.L."/>
            <person name="Alikhan N.F."/>
            <person name="Baker D."/>
            <person name="Gharbi K."/>
            <person name="Hall N."/>
            <person name="Watson M."/>
            <person name="Adriaenssens E.M."/>
            <person name="Foster-Nyarko E."/>
            <person name="Jarju S."/>
            <person name="Secka A."/>
            <person name="Antonio M."/>
            <person name="Oren A."/>
            <person name="Chaudhuri R.R."/>
            <person name="La Ragione R."/>
            <person name="Hildebrand F."/>
            <person name="Pallen M.J."/>
        </authorList>
    </citation>
    <scope>NUCLEOTIDE SEQUENCE</scope>
    <source>
        <strain evidence="1">CHK195-26880</strain>
    </source>
</reference>
<evidence type="ECO:0000313" key="2">
    <source>
        <dbReference type="Proteomes" id="UP000886833"/>
    </source>
</evidence>